<evidence type="ECO:0000313" key="11">
    <source>
        <dbReference type="Proteomes" id="UP000009022"/>
    </source>
</evidence>
<keyword evidence="6" id="KW-0539">Nucleus</keyword>
<evidence type="ECO:0000259" key="9">
    <source>
        <dbReference type="PROSITE" id="PS50888"/>
    </source>
</evidence>
<gene>
    <name evidence="10" type="ORF">TRIADDRAFT_60032</name>
</gene>
<dbReference type="Proteomes" id="UP000009022">
    <property type="component" value="Unassembled WGS sequence"/>
</dbReference>
<evidence type="ECO:0000256" key="3">
    <source>
        <dbReference type="ARBA" id="ARBA00023015"/>
    </source>
</evidence>
<dbReference type="PANTHER" id="PTHR45776">
    <property type="entry name" value="MIP04163P"/>
    <property type="match status" value="1"/>
</dbReference>
<dbReference type="GO" id="GO:0000981">
    <property type="term" value="F:DNA-binding transcription factor activity, RNA polymerase II-specific"/>
    <property type="evidence" value="ECO:0000318"/>
    <property type="project" value="GO_Central"/>
</dbReference>
<comment type="subcellular location">
    <subcellularLocation>
        <location evidence="1">Nucleus</location>
    </subcellularLocation>
</comment>
<keyword evidence="7" id="KW-0175">Coiled coil</keyword>
<dbReference type="GO" id="GO:0005634">
    <property type="term" value="C:nucleus"/>
    <property type="evidence" value="ECO:0000318"/>
    <property type="project" value="GO_Central"/>
</dbReference>
<dbReference type="GO" id="GO:0046983">
    <property type="term" value="F:protein dimerization activity"/>
    <property type="evidence" value="ECO:0007669"/>
    <property type="project" value="InterPro"/>
</dbReference>
<dbReference type="PANTHER" id="PTHR45776:SF2">
    <property type="entry name" value="MIP04163P"/>
    <property type="match status" value="1"/>
</dbReference>
<dbReference type="eggNOG" id="KOG1318">
    <property type="taxonomic scope" value="Eukaryota"/>
</dbReference>
<protein>
    <recommendedName>
        <fullName evidence="9">BHLH domain-containing protein</fullName>
    </recommendedName>
</protein>
<dbReference type="Gene3D" id="4.10.280.10">
    <property type="entry name" value="Helix-loop-helix DNA-binding domain"/>
    <property type="match status" value="1"/>
</dbReference>
<keyword evidence="5" id="KW-0804">Transcription</keyword>
<dbReference type="CTD" id="6757320"/>
<evidence type="ECO:0000313" key="10">
    <source>
        <dbReference type="EMBL" id="EDV21415.1"/>
    </source>
</evidence>
<evidence type="ECO:0000256" key="8">
    <source>
        <dbReference type="SAM" id="MobiDB-lite"/>
    </source>
</evidence>
<dbReference type="HOGENOM" id="CLU_546707_0_0_1"/>
<evidence type="ECO:0000256" key="1">
    <source>
        <dbReference type="ARBA" id="ARBA00004123"/>
    </source>
</evidence>
<organism evidence="10 11">
    <name type="scientific">Trichoplax adhaerens</name>
    <name type="common">Trichoplax reptans</name>
    <dbReference type="NCBI Taxonomy" id="10228"/>
    <lineage>
        <taxon>Eukaryota</taxon>
        <taxon>Metazoa</taxon>
        <taxon>Placozoa</taxon>
        <taxon>Uniplacotomia</taxon>
        <taxon>Trichoplacea</taxon>
        <taxon>Trichoplacidae</taxon>
        <taxon>Trichoplax</taxon>
    </lineage>
</organism>
<keyword evidence="4" id="KW-0238">DNA-binding</keyword>
<feature type="coiled-coil region" evidence="7">
    <location>
        <begin position="332"/>
        <end position="369"/>
    </location>
</feature>
<reference evidence="10 11" key="1">
    <citation type="journal article" date="2008" name="Nature">
        <title>The Trichoplax genome and the nature of placozoans.</title>
        <authorList>
            <person name="Srivastava M."/>
            <person name="Begovic E."/>
            <person name="Chapman J."/>
            <person name="Putnam N.H."/>
            <person name="Hellsten U."/>
            <person name="Kawashima T."/>
            <person name="Kuo A."/>
            <person name="Mitros T."/>
            <person name="Salamov A."/>
            <person name="Carpenter M.L."/>
            <person name="Signorovitch A.Y."/>
            <person name="Moreno M.A."/>
            <person name="Kamm K."/>
            <person name="Grimwood J."/>
            <person name="Schmutz J."/>
            <person name="Shapiro H."/>
            <person name="Grigoriev I.V."/>
            <person name="Buss L.W."/>
            <person name="Schierwater B."/>
            <person name="Dellaporta S.L."/>
            <person name="Rokhsar D.S."/>
        </authorList>
    </citation>
    <scope>NUCLEOTIDE SEQUENCE [LARGE SCALE GENOMIC DNA]</scope>
    <source>
        <strain evidence="10 11">Grell-BS-1999</strain>
    </source>
</reference>
<dbReference type="KEGG" id="tad:TRIADDRAFT_60032"/>
<dbReference type="PhylomeDB" id="B3S741"/>
<proteinExistence type="inferred from homology"/>
<dbReference type="InterPro" id="IPR036638">
    <property type="entry name" value="HLH_DNA-bd_sf"/>
</dbReference>
<dbReference type="Pfam" id="PF00010">
    <property type="entry name" value="HLH"/>
    <property type="match status" value="1"/>
</dbReference>
<dbReference type="InterPro" id="IPR031867">
    <property type="entry name" value="MiT/TFE_N"/>
</dbReference>
<comment type="similarity">
    <text evidence="2">Belongs to the MiT/TFE family.</text>
</comment>
<dbReference type="SUPFAM" id="SSF47459">
    <property type="entry name" value="HLH, helix-loop-helix DNA-binding domain"/>
    <property type="match status" value="1"/>
</dbReference>
<dbReference type="InParanoid" id="B3S741"/>
<dbReference type="PROSITE" id="PS50888">
    <property type="entry name" value="BHLH"/>
    <property type="match status" value="1"/>
</dbReference>
<dbReference type="OrthoDB" id="6242697at2759"/>
<dbReference type="OMA" id="ICQWRAN"/>
<dbReference type="EMBL" id="DS985253">
    <property type="protein sequence ID" value="EDV21415.1"/>
    <property type="molecule type" value="Genomic_DNA"/>
</dbReference>
<dbReference type="SMART" id="SM00353">
    <property type="entry name" value="HLH"/>
    <property type="match status" value="1"/>
</dbReference>
<dbReference type="FunCoup" id="B3S741">
    <property type="interactions" value="368"/>
</dbReference>
<evidence type="ECO:0000256" key="2">
    <source>
        <dbReference type="ARBA" id="ARBA00008289"/>
    </source>
</evidence>
<keyword evidence="11" id="KW-1185">Reference proteome</keyword>
<sequence>MDSTSDAGVDVNVADDRQHHQARHKPQPISAQSAAKLENYIGDGSYRMKSRPLQNFRSGGFGKSPTTGRIALKQELQREHARQQQTKELQRLQKGSLDVRQLQRYASGSHRKAMGQEDGVVNASLMTSSSLPSELYTMKSKLDKPIDFHVGKLNKTQHQPANLGLSSTYAGSTGNRIIGDIPEDKDADMSSCFSDGSKLNVDQEVDDMALEDLISLESSINSPSVPLSATLQESCNFFDGSFDNVNAPSLTQNVSYSCPPDVHVKQEPEVASNFIEKVLKDRQKKDNHNLIERRRRFNINDRIKELGALLPKQDADMKTNKGIILKATVDYVKKLQREIVRLRQLEEKQHQLEATNKRLLLRIQELEMHARAHGIPTTPLTSDTTTENITSSASVQSILSTGILPEIMQPTTHTSQAFSSTTASTRDELMDVGDDPIITSVSVSRNKFTPILLALLFVIRFYPDRAKLRIYENLKDRNCQKISRCSQTTAIRTPFKRRM</sequence>
<feature type="region of interest" description="Disordered" evidence="8">
    <location>
        <begin position="1"/>
        <end position="36"/>
    </location>
</feature>
<dbReference type="InterPro" id="IPR011598">
    <property type="entry name" value="bHLH_dom"/>
</dbReference>
<evidence type="ECO:0000256" key="6">
    <source>
        <dbReference type="ARBA" id="ARBA00023242"/>
    </source>
</evidence>
<evidence type="ECO:0000256" key="7">
    <source>
        <dbReference type="SAM" id="Coils"/>
    </source>
</evidence>
<evidence type="ECO:0000256" key="4">
    <source>
        <dbReference type="ARBA" id="ARBA00023125"/>
    </source>
</evidence>
<dbReference type="Pfam" id="PF15951">
    <property type="entry name" value="MITF_TFEB_C_3_N"/>
    <property type="match status" value="1"/>
</dbReference>
<dbReference type="GO" id="GO:0006357">
    <property type="term" value="P:regulation of transcription by RNA polymerase II"/>
    <property type="evidence" value="ECO:0000318"/>
    <property type="project" value="GO_Central"/>
</dbReference>
<dbReference type="AlphaFoldDB" id="B3S741"/>
<dbReference type="STRING" id="10228.B3S741"/>
<keyword evidence="3" id="KW-0805">Transcription regulation</keyword>
<dbReference type="GO" id="GO:0000978">
    <property type="term" value="F:RNA polymerase II cis-regulatory region sequence-specific DNA binding"/>
    <property type="evidence" value="ECO:0000318"/>
    <property type="project" value="GO_Central"/>
</dbReference>
<feature type="domain" description="BHLH" evidence="9">
    <location>
        <begin position="283"/>
        <end position="335"/>
    </location>
</feature>
<evidence type="ECO:0000256" key="5">
    <source>
        <dbReference type="ARBA" id="ARBA00023163"/>
    </source>
</evidence>
<dbReference type="GeneID" id="6757320"/>
<name>B3S741_TRIAD</name>
<dbReference type="RefSeq" id="XP_002116015.1">
    <property type="nucleotide sequence ID" value="XM_002115979.1"/>
</dbReference>
<accession>B3S741</accession>